<feature type="signal peptide" evidence="2">
    <location>
        <begin position="1"/>
        <end position="20"/>
    </location>
</feature>
<feature type="compositionally biased region" description="Polar residues" evidence="1">
    <location>
        <begin position="82"/>
        <end position="91"/>
    </location>
</feature>
<feature type="compositionally biased region" description="Low complexity" evidence="1">
    <location>
        <begin position="93"/>
        <end position="102"/>
    </location>
</feature>
<evidence type="ECO:0000313" key="3">
    <source>
        <dbReference type="EMBL" id="EEE50498.1"/>
    </source>
</evidence>
<reference evidence="3" key="2">
    <citation type="submission" date="2008-12" db="EMBL/GenBank/DDBJ databases">
        <title>Improved gene annotation of the rice (Oryza sativa) genomes.</title>
        <authorList>
            <person name="Wang J."/>
            <person name="Li R."/>
            <person name="Fan W."/>
            <person name="Huang Q."/>
            <person name="Zhang J."/>
            <person name="Zhou Y."/>
            <person name="Hu Y."/>
            <person name="Zi S."/>
            <person name="Li J."/>
            <person name="Ni P."/>
            <person name="Zheng H."/>
            <person name="Zhang Y."/>
            <person name="Zhao M."/>
            <person name="Hao Q."/>
            <person name="McDermott J."/>
            <person name="Samudrala R."/>
            <person name="Kristiansen K."/>
            <person name="Wong G.K.-S."/>
        </authorList>
    </citation>
    <scope>NUCLEOTIDE SEQUENCE</scope>
</reference>
<evidence type="ECO:0000256" key="1">
    <source>
        <dbReference type="SAM" id="MobiDB-lite"/>
    </source>
</evidence>
<name>B9G7B3_ORYSJ</name>
<protein>
    <submittedName>
        <fullName evidence="3">Uncharacterized protein</fullName>
    </submittedName>
</protein>
<accession>B9G7B3</accession>
<feature type="region of interest" description="Disordered" evidence="1">
    <location>
        <begin position="186"/>
        <end position="209"/>
    </location>
</feature>
<gene>
    <name evidence="3" type="ORF">OsJ_30582</name>
</gene>
<proteinExistence type="predicted"/>
<keyword evidence="2" id="KW-0732">Signal</keyword>
<feature type="compositionally biased region" description="Polar residues" evidence="1">
    <location>
        <begin position="199"/>
        <end position="209"/>
    </location>
</feature>
<dbReference type="EMBL" id="CM000147">
    <property type="protein sequence ID" value="EEE50498.1"/>
    <property type="molecule type" value="Genomic_DNA"/>
</dbReference>
<feature type="region of interest" description="Disordered" evidence="1">
    <location>
        <begin position="82"/>
        <end position="112"/>
    </location>
</feature>
<organism evidence="3">
    <name type="scientific">Oryza sativa subsp. japonica</name>
    <name type="common">Rice</name>
    <dbReference type="NCBI Taxonomy" id="39947"/>
    <lineage>
        <taxon>Eukaryota</taxon>
        <taxon>Viridiplantae</taxon>
        <taxon>Streptophyta</taxon>
        <taxon>Embryophyta</taxon>
        <taxon>Tracheophyta</taxon>
        <taxon>Spermatophyta</taxon>
        <taxon>Magnoliopsida</taxon>
        <taxon>Liliopsida</taxon>
        <taxon>Poales</taxon>
        <taxon>Poaceae</taxon>
        <taxon>BOP clade</taxon>
        <taxon>Oryzoideae</taxon>
        <taxon>Oryzeae</taxon>
        <taxon>Oryzinae</taxon>
        <taxon>Oryza</taxon>
        <taxon>Oryza sativa</taxon>
    </lineage>
</organism>
<dbReference type="Proteomes" id="UP000007752">
    <property type="component" value="Chromosome 10"/>
</dbReference>
<dbReference type="AlphaFoldDB" id="B9G7B3"/>
<reference evidence="3" key="1">
    <citation type="journal article" date="2005" name="PLoS Biol.">
        <title>The genomes of Oryza sativa: a history of duplications.</title>
        <authorList>
            <person name="Yu J."/>
            <person name="Wang J."/>
            <person name="Lin W."/>
            <person name="Li S."/>
            <person name="Li H."/>
            <person name="Zhou J."/>
            <person name="Ni P."/>
            <person name="Dong W."/>
            <person name="Hu S."/>
            <person name="Zeng C."/>
            <person name="Zhang J."/>
            <person name="Zhang Y."/>
            <person name="Li R."/>
            <person name="Xu Z."/>
            <person name="Li S."/>
            <person name="Li X."/>
            <person name="Zheng H."/>
            <person name="Cong L."/>
            <person name="Lin L."/>
            <person name="Yin J."/>
            <person name="Geng J."/>
            <person name="Li G."/>
            <person name="Shi J."/>
            <person name="Liu J."/>
            <person name="Lv H."/>
            <person name="Li J."/>
            <person name="Wang J."/>
            <person name="Deng Y."/>
            <person name="Ran L."/>
            <person name="Shi X."/>
            <person name="Wang X."/>
            <person name="Wu Q."/>
            <person name="Li C."/>
            <person name="Ren X."/>
            <person name="Wang J."/>
            <person name="Wang X."/>
            <person name="Li D."/>
            <person name="Liu D."/>
            <person name="Zhang X."/>
            <person name="Ji Z."/>
            <person name="Zhao W."/>
            <person name="Sun Y."/>
            <person name="Zhang Z."/>
            <person name="Bao J."/>
            <person name="Han Y."/>
            <person name="Dong L."/>
            <person name="Ji J."/>
            <person name="Chen P."/>
            <person name="Wu S."/>
            <person name="Liu J."/>
            <person name="Xiao Y."/>
            <person name="Bu D."/>
            <person name="Tan J."/>
            <person name="Yang L."/>
            <person name="Ye C."/>
            <person name="Zhang J."/>
            <person name="Xu J."/>
            <person name="Zhou Y."/>
            <person name="Yu Y."/>
            <person name="Zhang B."/>
            <person name="Zhuang S."/>
            <person name="Wei H."/>
            <person name="Liu B."/>
            <person name="Lei M."/>
            <person name="Yu H."/>
            <person name="Li Y."/>
            <person name="Xu H."/>
            <person name="Wei S."/>
            <person name="He X."/>
            <person name="Fang L."/>
            <person name="Zhang Z."/>
            <person name="Zhang Y."/>
            <person name="Huang X."/>
            <person name="Su Z."/>
            <person name="Tong W."/>
            <person name="Li J."/>
            <person name="Tong Z."/>
            <person name="Li S."/>
            <person name="Ye J."/>
            <person name="Wang L."/>
            <person name="Fang L."/>
            <person name="Lei T."/>
            <person name="Chen C."/>
            <person name="Chen H."/>
            <person name="Xu Z."/>
            <person name="Li H."/>
            <person name="Huang H."/>
            <person name="Zhang F."/>
            <person name="Xu H."/>
            <person name="Li N."/>
            <person name="Zhao C."/>
            <person name="Li S."/>
            <person name="Dong L."/>
            <person name="Huang Y."/>
            <person name="Li L."/>
            <person name="Xi Y."/>
            <person name="Qi Q."/>
            <person name="Li W."/>
            <person name="Zhang B."/>
            <person name="Hu W."/>
            <person name="Zhang Y."/>
            <person name="Tian X."/>
            <person name="Jiao Y."/>
            <person name="Liang X."/>
            <person name="Jin J."/>
            <person name="Gao L."/>
            <person name="Zheng W."/>
            <person name="Hao B."/>
            <person name="Liu S."/>
            <person name="Wang W."/>
            <person name="Yuan L."/>
            <person name="Cao M."/>
            <person name="McDermott J."/>
            <person name="Samudrala R."/>
            <person name="Wang J."/>
            <person name="Wong G.K."/>
            <person name="Yang H."/>
        </authorList>
    </citation>
    <scope>NUCLEOTIDE SEQUENCE [LARGE SCALE GENOMIC DNA]</scope>
</reference>
<feature type="chain" id="PRO_5002881923" evidence="2">
    <location>
        <begin position="21"/>
        <end position="209"/>
    </location>
</feature>
<sequence length="209" mass="21647">MTPPCHLLLALLQLQSLCLLTSHDYSHAPAVAGRLHHTNPNHAHPYSTPPPYPPATNCFVTPQISFTLPPICRSHFSTHPGTVAPSATLQPRSIPSGPSSTQPQPPPITGHVTSPCRSYLGAEDRDCSVADGGVEAGSRCQVSSAGGIAVVIGAHPSMAGPLDCGNATGGAVTKSATGGVEFPECPNFAKSSHNRKETGQSANDYKSNK</sequence>
<evidence type="ECO:0000256" key="2">
    <source>
        <dbReference type="SAM" id="SignalP"/>
    </source>
</evidence>